<gene>
    <name evidence="4" type="primary">xerC_2</name>
    <name evidence="4" type="ORF">LMG27177_00998</name>
</gene>
<evidence type="ECO:0000313" key="5">
    <source>
        <dbReference type="Proteomes" id="UP000494252"/>
    </source>
</evidence>
<dbReference type="InterPro" id="IPR013762">
    <property type="entry name" value="Integrase-like_cat_sf"/>
</dbReference>
<dbReference type="EMBL" id="CADIKI010000002">
    <property type="protein sequence ID" value="CAB3780781.1"/>
    <property type="molecule type" value="Genomic_DNA"/>
</dbReference>
<dbReference type="InterPro" id="IPR002104">
    <property type="entry name" value="Integrase_catalytic"/>
</dbReference>
<protein>
    <submittedName>
        <fullName evidence="4">Tyrosine recombinase XerC</fullName>
    </submittedName>
</protein>
<dbReference type="GO" id="GO:0015074">
    <property type="term" value="P:DNA integration"/>
    <property type="evidence" value="ECO:0007669"/>
    <property type="project" value="UniProtKB-KW"/>
</dbReference>
<evidence type="ECO:0000256" key="2">
    <source>
        <dbReference type="ARBA" id="ARBA00023172"/>
    </source>
</evidence>
<dbReference type="Proteomes" id="UP000494252">
    <property type="component" value="Unassembled WGS sequence"/>
</dbReference>
<reference evidence="4 5" key="1">
    <citation type="submission" date="2020-04" db="EMBL/GenBank/DDBJ databases">
        <authorList>
            <person name="De Canck E."/>
        </authorList>
    </citation>
    <scope>NUCLEOTIDE SEQUENCE [LARGE SCALE GENOMIC DNA]</scope>
    <source>
        <strain evidence="4 5">LMG 27177</strain>
    </source>
</reference>
<dbReference type="InterPro" id="IPR011010">
    <property type="entry name" value="DNA_brk_join_enz"/>
</dbReference>
<keyword evidence="5" id="KW-1185">Reference proteome</keyword>
<accession>A0A6J5FMJ6</accession>
<dbReference type="CDD" id="cd00796">
    <property type="entry name" value="INT_Rci_Hp1_C"/>
    <property type="match status" value="1"/>
</dbReference>
<dbReference type="GO" id="GO:0003677">
    <property type="term" value="F:DNA binding"/>
    <property type="evidence" value="ECO:0007669"/>
    <property type="project" value="InterPro"/>
</dbReference>
<evidence type="ECO:0000256" key="1">
    <source>
        <dbReference type="ARBA" id="ARBA00022908"/>
    </source>
</evidence>
<feature type="domain" description="Tyr recombinase" evidence="3">
    <location>
        <begin position="178"/>
        <end position="372"/>
    </location>
</feature>
<dbReference type="InterPro" id="IPR050090">
    <property type="entry name" value="Tyrosine_recombinase_XerCD"/>
</dbReference>
<dbReference type="PANTHER" id="PTHR30349">
    <property type="entry name" value="PHAGE INTEGRASE-RELATED"/>
    <property type="match status" value="1"/>
</dbReference>
<dbReference type="Pfam" id="PF00589">
    <property type="entry name" value="Phage_integrase"/>
    <property type="match status" value="1"/>
</dbReference>
<evidence type="ECO:0000259" key="3">
    <source>
        <dbReference type="PROSITE" id="PS51898"/>
    </source>
</evidence>
<proteinExistence type="predicted"/>
<dbReference type="SUPFAM" id="SSF56349">
    <property type="entry name" value="DNA breaking-rejoining enzymes"/>
    <property type="match status" value="1"/>
</dbReference>
<dbReference type="RefSeq" id="WP_175158357.1">
    <property type="nucleotide sequence ID" value="NZ_CADIKI010000002.1"/>
</dbReference>
<evidence type="ECO:0000313" key="4">
    <source>
        <dbReference type="EMBL" id="CAB3780781.1"/>
    </source>
</evidence>
<keyword evidence="2" id="KW-0233">DNA recombination</keyword>
<dbReference type="PROSITE" id="PS51898">
    <property type="entry name" value="TYR_RECOMBINASE"/>
    <property type="match status" value="1"/>
</dbReference>
<dbReference type="GO" id="GO:0006310">
    <property type="term" value="P:DNA recombination"/>
    <property type="evidence" value="ECO:0007669"/>
    <property type="project" value="UniProtKB-KW"/>
</dbReference>
<dbReference type="Gene3D" id="1.10.443.10">
    <property type="entry name" value="Intergrase catalytic core"/>
    <property type="match status" value="1"/>
</dbReference>
<organism evidence="4 5">
    <name type="scientific">Paraburkholderia fynbosensis</name>
    <dbReference type="NCBI Taxonomy" id="1200993"/>
    <lineage>
        <taxon>Bacteria</taxon>
        <taxon>Pseudomonadati</taxon>
        <taxon>Pseudomonadota</taxon>
        <taxon>Betaproteobacteria</taxon>
        <taxon>Burkholderiales</taxon>
        <taxon>Burkholderiaceae</taxon>
        <taxon>Paraburkholderia</taxon>
    </lineage>
</organism>
<sequence length="382" mass="43896">MTLIRRNNSKNWYYQFQIQGKKFFGSTGTPNKTKAAQVEREFRNRAHSERYLGDSPEITVKDALEQYVESRKGTAYYSGMWSGIRKAMGYKLHSKTKAKLPCYGFPPDMLLHELTTRDFEVLVAKRKAEGDKPATIKHEIGLLRATINEMTKLGFKVNREIVFPALKTSYRLRYLDSSEESALLLELEPERLRNGLKPLETRTPEMTRNVQDNYDITVFLLDTGCRYSEVANIPWSAISLDACTINLYRSKVRNEDVLYMTSRLEAILRRRWEERRPGQRYVFEDRTGNERGYSTKSIKKAIERAGLNDPAAVKERGGRVTLHTFRHTFASKLVRAGVSLYEVSVLLGHSDPKMTQRYAHLSPNDASRKAVKVIDSLLLDPA</sequence>
<keyword evidence="1" id="KW-0229">DNA integration</keyword>
<dbReference type="AlphaFoldDB" id="A0A6J5FMJ6"/>
<name>A0A6J5FMJ6_9BURK</name>
<dbReference type="PANTHER" id="PTHR30349:SF64">
    <property type="entry name" value="PROPHAGE INTEGRASE INTD-RELATED"/>
    <property type="match status" value="1"/>
</dbReference>